<dbReference type="SUPFAM" id="SSF57567">
    <property type="entry name" value="Serine protease inhibitors"/>
    <property type="match status" value="2"/>
</dbReference>
<keyword evidence="2" id="KW-0964">Secreted</keyword>
<dbReference type="OMA" id="NRAIEPT"/>
<keyword evidence="7" id="KW-0325">Glycoprotein</keyword>
<evidence type="ECO:0000256" key="6">
    <source>
        <dbReference type="ARBA" id="ARBA00023157"/>
    </source>
</evidence>
<reference evidence="10" key="4">
    <citation type="submission" date="2025-08" db="UniProtKB">
        <authorList>
            <consortium name="Ensembl"/>
        </authorList>
    </citation>
    <scope>IDENTIFICATION</scope>
</reference>
<sequence length="1435" mass="156370">FFQLPYTCNYVLATLCDSTKMDFNIQLRRQYVNNIPTIISFTIKLEGTVIKLLNVTLPSFQRGVRFEKTTSYIKISSKLELTVFWDEVELSTKYRNQTCGLCGDFNGITYDEFIENGARLNSNDYGHKWKLDAPTEMCEEVNEHETSEKCQSEISTCHNLLSSPAFNSCQDLLSIQGFMDACVIDACHCNSNTTCLCDTITEFSRQCAHAGGKPQKWRTDTFCAKNCPFNMLHSECEIPCTDTCSNQEGIQLCTDHCIDGCFCPAGTVLDDIGKTGCIPVDQCPCSHNGKKFKPGESYTKPCHKCECSKGRWHCKHFDCPGTCTVKGSHVTTYDGKAYTFHGKCYYTLTKVTAICLRVMDIYLCTFPDLKAMLNKDQLVGKLWCLMTHCSLIFLSDQVTIFRSSTFFIIAKISNLRLEIQLVPVMQLYIVASSASKTALSGLCGNFNDNDEDDFMTNSGIKESIAMSFADKWSVNCKLDAIMNKQDPCSMSVEKEKYAKEWCTLISNANGIFAKCHVVVDPKDYKDRCMYDSCNCVNSEDCMCAAISSYVRACAAKGVLINGWRDIACGTYSKDCPSDMEYFYNVSSCGTTCRSLSGQDHTCLVTHTPLDGCSCARGTYLTDEGKCVSPSSCPCYSNNKVVAPMNVIIEDGVTWYKHSLTGSPVGVECQKSCKTQDFDQSGCKSGCVCPNGLLADGQGGCQKEEDCPCFYNGISYKPKETVKSDCNTCTCKNRKWDCTDNVCFGTCSIYGDGHFKSFDGRRYSFSGDCEYMLVQDYCGSSLNGSFRVITENVPCGTTGTTCSKSIKVYLGVRKLHLSEEDIKVTHHQNVSEIPYHIHTVGIYMVIEAKNGLALFWDKKTSVMIKLSPSFKGKVCGLCGNFDGNGKNDFVTRSGEEVVEQLEFGNSWRISPTCPKANSVNSSCDMRPHRQAWAIKQCSIIKSDIFENCHSFVDHTQYYDTCVQDTCACDTGGDCECFCTAVAAYAAACSEQGVCVLWRSPTICPLFCDYYNSREGCEWHYKPCGQSCMKTCENPSGVCFNKIPPLEGTESTGTTAPEITTATTTIVPSPIPISSPSTTESTTIQPSTAVTHMGSTTETSGTESTGTTAPESPTTTTTIVSKTTPLSISPKTSTKISPPTSETPSTTPLATSSTKETTATTFITASSKSPSTTTSIIEISTITPPSCMKCTWSEWLDSSYPDSSPTGGEIESIAAMWSSRKIPCQEPMNIQCRAKEYEDIDLRELGQIVICNASIGLICENSNQTGIACFNYEIRVMCCNNKVNKECTTPSPTTTTTLETSTSEPSITTPIPTTTTTIVSSKTPVSSTGITESTTEKPSTTVTHLGSTTETSGTESTGTTAPEIPTTTTTIVSSTTPVSSTGITESTTEKTSTTVTQVGSTTETSGTESTGTTAPEIPTTTTTIVSSTTPVSSTGIT</sequence>
<dbReference type="SMART" id="SM00832">
    <property type="entry name" value="C8"/>
    <property type="match status" value="3"/>
</dbReference>
<evidence type="ECO:0000256" key="2">
    <source>
        <dbReference type="ARBA" id="ARBA00022525"/>
    </source>
</evidence>
<keyword evidence="6" id="KW-1015">Disulfide bond</keyword>
<dbReference type="CDD" id="cd19941">
    <property type="entry name" value="TIL"/>
    <property type="match status" value="2"/>
</dbReference>
<evidence type="ECO:0000313" key="10">
    <source>
        <dbReference type="Ensembl" id="ENSEEEP00000003163.2"/>
    </source>
</evidence>
<dbReference type="Ensembl" id="ENSEEET00000003209.2">
    <property type="protein sequence ID" value="ENSEEEP00000003163.2"/>
    <property type="gene ID" value="ENSEEEG00000001791.2"/>
</dbReference>
<dbReference type="Gene3D" id="2.10.25.10">
    <property type="entry name" value="Laminin"/>
    <property type="match status" value="2"/>
</dbReference>
<proteinExistence type="predicted"/>
<dbReference type="STRING" id="8005.ENSEEEP00000003163"/>
<organism evidence="10 11">
    <name type="scientific">Electrophorus electricus</name>
    <name type="common">Electric eel</name>
    <name type="synonym">Gymnotus electricus</name>
    <dbReference type="NCBI Taxonomy" id="8005"/>
    <lineage>
        <taxon>Eukaryota</taxon>
        <taxon>Metazoa</taxon>
        <taxon>Chordata</taxon>
        <taxon>Craniata</taxon>
        <taxon>Vertebrata</taxon>
        <taxon>Euteleostomi</taxon>
        <taxon>Actinopterygii</taxon>
        <taxon>Neopterygii</taxon>
        <taxon>Teleostei</taxon>
        <taxon>Ostariophysi</taxon>
        <taxon>Gymnotiformes</taxon>
        <taxon>Gymnotoidei</taxon>
        <taxon>Gymnotidae</taxon>
        <taxon>Electrophorus</taxon>
    </lineage>
</organism>
<dbReference type="PANTHER" id="PTHR11339:SF408">
    <property type="entry name" value="MUCIN-5B"/>
    <property type="match status" value="1"/>
</dbReference>
<dbReference type="FunFam" id="2.10.25.10:FF:000674">
    <property type="entry name" value="Mucin-2"/>
    <property type="match status" value="1"/>
</dbReference>
<dbReference type="GeneTree" id="ENSGT00940000156076"/>
<dbReference type="InterPro" id="IPR001007">
    <property type="entry name" value="VWF_dom"/>
</dbReference>
<dbReference type="FunFam" id="2.10.25.10:FF:000153">
    <property type="entry name" value="MUC5B isoform 1"/>
    <property type="match status" value="1"/>
</dbReference>
<dbReference type="InterPro" id="IPR025155">
    <property type="entry name" value="WxxW_domain"/>
</dbReference>
<comment type="subcellular location">
    <subcellularLocation>
        <location evidence="1">Secreted</location>
    </subcellularLocation>
</comment>
<name>A0A4W4DVB5_ELEEL</name>
<dbReference type="GO" id="GO:0005615">
    <property type="term" value="C:extracellular space"/>
    <property type="evidence" value="ECO:0007669"/>
    <property type="project" value="TreeGrafter"/>
</dbReference>
<keyword evidence="5" id="KW-0186">Copper</keyword>
<dbReference type="InterPro" id="IPR058753">
    <property type="entry name" value="TIL_OTOGL_Mucin"/>
</dbReference>
<keyword evidence="4" id="KW-0677">Repeat</keyword>
<dbReference type="PANTHER" id="PTHR11339">
    <property type="entry name" value="EXTRACELLULAR MATRIX GLYCOPROTEIN RELATED"/>
    <property type="match status" value="1"/>
</dbReference>
<accession>A0A4W4DVB5</accession>
<feature type="domain" description="VWFD" evidence="9">
    <location>
        <begin position="1"/>
        <end position="139"/>
    </location>
</feature>
<evidence type="ECO:0000256" key="4">
    <source>
        <dbReference type="ARBA" id="ARBA00022737"/>
    </source>
</evidence>
<dbReference type="SMART" id="SM00216">
    <property type="entry name" value="VWD"/>
    <property type="match status" value="2"/>
</dbReference>
<reference evidence="11" key="1">
    <citation type="journal article" date="2014" name="Science">
        <title>Nonhuman genetics. Genomic basis for the convergent evolution of electric organs.</title>
        <authorList>
            <person name="Gallant J.R."/>
            <person name="Traeger L.L."/>
            <person name="Volkening J.D."/>
            <person name="Moffett H."/>
            <person name="Chen P.H."/>
            <person name="Novina C.D."/>
            <person name="Phillips G.N.Jr."/>
            <person name="Anand R."/>
            <person name="Wells G.B."/>
            <person name="Pinch M."/>
            <person name="Guth R."/>
            <person name="Unguez G.A."/>
            <person name="Albert J.S."/>
            <person name="Zakon H.H."/>
            <person name="Samanta M.P."/>
            <person name="Sussman M.R."/>
        </authorList>
    </citation>
    <scope>NUCLEOTIDE SEQUENCE [LARGE SCALE GENOMIC DNA]</scope>
</reference>
<evidence type="ECO:0000256" key="1">
    <source>
        <dbReference type="ARBA" id="ARBA00004613"/>
    </source>
</evidence>
<dbReference type="Pfam" id="PF08742">
    <property type="entry name" value="C8"/>
    <property type="match status" value="3"/>
</dbReference>
<feature type="region of interest" description="Disordered" evidence="8">
    <location>
        <begin position="1064"/>
        <end position="1166"/>
    </location>
</feature>
<evidence type="ECO:0000256" key="3">
    <source>
        <dbReference type="ARBA" id="ARBA00022729"/>
    </source>
</evidence>
<evidence type="ECO:0000256" key="7">
    <source>
        <dbReference type="ARBA" id="ARBA00023180"/>
    </source>
</evidence>
<reference evidence="10" key="5">
    <citation type="submission" date="2025-09" db="UniProtKB">
        <authorList>
            <consortium name="Ensembl"/>
        </authorList>
    </citation>
    <scope>IDENTIFICATION</scope>
</reference>
<dbReference type="Proteomes" id="UP000314983">
    <property type="component" value="Chromosome 2"/>
</dbReference>
<dbReference type="PROSITE" id="PS51233">
    <property type="entry name" value="VWFD"/>
    <property type="match status" value="3"/>
</dbReference>
<dbReference type="Pfam" id="PF13330">
    <property type="entry name" value="Mucin2_WxxW"/>
    <property type="match status" value="1"/>
</dbReference>
<feature type="compositionally biased region" description="Low complexity" evidence="8">
    <location>
        <begin position="1344"/>
        <end position="1435"/>
    </location>
</feature>
<keyword evidence="11" id="KW-1185">Reference proteome</keyword>
<dbReference type="SMART" id="SM00215">
    <property type="entry name" value="VWC_out"/>
    <property type="match status" value="2"/>
</dbReference>
<protein>
    <recommendedName>
        <fullName evidence="9">VWFD domain-containing protein</fullName>
    </recommendedName>
</protein>
<keyword evidence="3" id="KW-0732">Signal</keyword>
<evidence type="ECO:0000313" key="11">
    <source>
        <dbReference type="Proteomes" id="UP000314983"/>
    </source>
</evidence>
<evidence type="ECO:0000259" key="9">
    <source>
        <dbReference type="PROSITE" id="PS51233"/>
    </source>
</evidence>
<dbReference type="InterPro" id="IPR050780">
    <property type="entry name" value="Mucin_vWF_Thrombospondin_sf"/>
</dbReference>
<feature type="domain" description="VWFD" evidence="9">
    <location>
        <begin position="321"/>
        <end position="489"/>
    </location>
</feature>
<dbReference type="InterPro" id="IPR001846">
    <property type="entry name" value="VWF_type-D"/>
</dbReference>
<dbReference type="Pfam" id="PF00094">
    <property type="entry name" value="VWD"/>
    <property type="match status" value="4"/>
</dbReference>
<feature type="compositionally biased region" description="Polar residues" evidence="8">
    <location>
        <begin position="1327"/>
        <end position="1343"/>
    </location>
</feature>
<dbReference type="Pfam" id="PF25962">
    <property type="entry name" value="TIL_OTOGL_Mucin"/>
    <property type="match status" value="1"/>
</dbReference>
<feature type="domain" description="VWFD" evidence="9">
    <location>
        <begin position="744"/>
        <end position="913"/>
    </location>
</feature>
<dbReference type="Pfam" id="PF01826">
    <property type="entry name" value="TIL"/>
    <property type="match status" value="1"/>
</dbReference>
<reference evidence="10" key="3">
    <citation type="submission" date="2020-05" db="EMBL/GenBank/DDBJ databases">
        <title>Electrophorus electricus (electric eel) genome, fEleEle1, primary haplotype.</title>
        <authorList>
            <person name="Myers G."/>
            <person name="Meyer A."/>
            <person name="Fedrigo O."/>
            <person name="Formenti G."/>
            <person name="Rhie A."/>
            <person name="Tracey A."/>
            <person name="Sims Y."/>
            <person name="Jarvis E.D."/>
        </authorList>
    </citation>
    <scope>NUCLEOTIDE SEQUENCE [LARGE SCALE GENOMIC DNA]</scope>
</reference>
<dbReference type="InterPro" id="IPR014853">
    <property type="entry name" value="VWF/SSPO/ZAN-like_Cys-rich_dom"/>
</dbReference>
<dbReference type="InterPro" id="IPR036084">
    <property type="entry name" value="Ser_inhib-like_sf"/>
</dbReference>
<reference evidence="11" key="2">
    <citation type="journal article" date="2017" name="Sci. Adv.">
        <title>A tail of two voltages: Proteomic comparison of the three electric organs of the electric eel.</title>
        <authorList>
            <person name="Traeger L.L."/>
            <person name="Sabat G."/>
            <person name="Barrett-Wilt G.A."/>
            <person name="Wells G.B."/>
            <person name="Sussman M.R."/>
        </authorList>
    </citation>
    <scope>NUCLEOTIDE SEQUENCE [LARGE SCALE GENOMIC DNA]</scope>
</reference>
<dbReference type="InterPro" id="IPR002919">
    <property type="entry name" value="TIL_dom"/>
</dbReference>
<dbReference type="GO" id="GO:0031012">
    <property type="term" value="C:extracellular matrix"/>
    <property type="evidence" value="ECO:0007669"/>
    <property type="project" value="TreeGrafter"/>
</dbReference>
<evidence type="ECO:0000256" key="8">
    <source>
        <dbReference type="SAM" id="MobiDB-lite"/>
    </source>
</evidence>
<feature type="compositionally biased region" description="Low complexity" evidence="8">
    <location>
        <begin position="1287"/>
        <end position="1326"/>
    </location>
</feature>
<evidence type="ECO:0000256" key="5">
    <source>
        <dbReference type="ARBA" id="ARBA00023008"/>
    </source>
</evidence>
<feature type="region of interest" description="Disordered" evidence="8">
    <location>
        <begin position="1287"/>
        <end position="1435"/>
    </location>
</feature>